<dbReference type="EMBL" id="ML975162">
    <property type="protein sequence ID" value="KAF1811275.1"/>
    <property type="molecule type" value="Genomic_DNA"/>
</dbReference>
<dbReference type="OrthoDB" id="3029470at2759"/>
<organism evidence="1">
    <name type="scientific">Eremomyces bilateralis CBS 781.70</name>
    <dbReference type="NCBI Taxonomy" id="1392243"/>
    <lineage>
        <taxon>Eukaryota</taxon>
        <taxon>Fungi</taxon>
        <taxon>Dikarya</taxon>
        <taxon>Ascomycota</taxon>
        <taxon>Pezizomycotina</taxon>
        <taxon>Dothideomycetes</taxon>
        <taxon>Dothideomycetes incertae sedis</taxon>
        <taxon>Eremomycetales</taxon>
        <taxon>Eremomycetaceae</taxon>
        <taxon>Eremomyces</taxon>
    </lineage>
</organism>
<evidence type="ECO:0000313" key="2">
    <source>
        <dbReference type="Proteomes" id="UP000504638"/>
    </source>
</evidence>
<protein>
    <submittedName>
        <fullName evidence="1 3">Uncharacterized protein</fullName>
    </submittedName>
</protein>
<sequence length="240" mass="27438">MIIGSFECTDIYTLLTAYNYDQKTHLAVVQTSIHDEEPFEPDVIWIPSDVILSGWIEMVIQGRVCIWDPKSAELDPYADVLGSWVRHLYSPIALSDTIRAFDRLASAIESRMVDSTGIMHREPAEPGIFNTELLPETTISEFVRSFLLQAQKLKAKYLAPGLQLCTPSEYENQPFGSDRDDPDYSSFQPFLHLLLTTQAAFRSLVSTGRMRTQATARAYTKDQIHYGWSMLNWFYRIRLG</sequence>
<evidence type="ECO:0000313" key="3">
    <source>
        <dbReference type="RefSeq" id="XP_033532906.1"/>
    </source>
</evidence>
<dbReference type="Proteomes" id="UP000504638">
    <property type="component" value="Unplaced"/>
</dbReference>
<evidence type="ECO:0000313" key="1">
    <source>
        <dbReference type="EMBL" id="KAF1811275.1"/>
    </source>
</evidence>
<name>A0A6G1FZH8_9PEZI</name>
<dbReference type="RefSeq" id="XP_033532906.1">
    <property type="nucleotide sequence ID" value="XM_033683160.1"/>
</dbReference>
<gene>
    <name evidence="1 3" type="ORF">P152DRAFT_67441</name>
</gene>
<reference evidence="3" key="2">
    <citation type="submission" date="2020-04" db="EMBL/GenBank/DDBJ databases">
        <authorList>
            <consortium name="NCBI Genome Project"/>
        </authorList>
    </citation>
    <scope>NUCLEOTIDE SEQUENCE</scope>
    <source>
        <strain evidence="3">CBS 781.70</strain>
    </source>
</reference>
<keyword evidence="2" id="KW-1185">Reference proteome</keyword>
<proteinExistence type="predicted"/>
<dbReference type="AlphaFoldDB" id="A0A6G1FZH8"/>
<reference evidence="1 3" key="1">
    <citation type="submission" date="2020-01" db="EMBL/GenBank/DDBJ databases">
        <authorList>
            <consortium name="DOE Joint Genome Institute"/>
            <person name="Haridas S."/>
            <person name="Albert R."/>
            <person name="Binder M."/>
            <person name="Bloem J."/>
            <person name="Labutti K."/>
            <person name="Salamov A."/>
            <person name="Andreopoulos B."/>
            <person name="Baker S.E."/>
            <person name="Barry K."/>
            <person name="Bills G."/>
            <person name="Bluhm B.H."/>
            <person name="Cannon C."/>
            <person name="Castanera R."/>
            <person name="Culley D.E."/>
            <person name="Daum C."/>
            <person name="Ezra D."/>
            <person name="Gonzalez J.B."/>
            <person name="Henrissat B."/>
            <person name="Kuo A."/>
            <person name="Liang C."/>
            <person name="Lipzen A."/>
            <person name="Lutzoni F."/>
            <person name="Magnuson J."/>
            <person name="Mondo S."/>
            <person name="Nolan M."/>
            <person name="Ohm R."/>
            <person name="Pangilinan J."/>
            <person name="Park H.-J."/>
            <person name="Ramirez L."/>
            <person name="Alfaro M."/>
            <person name="Sun H."/>
            <person name="Tritt A."/>
            <person name="Yoshinaga Y."/>
            <person name="Zwiers L.-H."/>
            <person name="Turgeon B.G."/>
            <person name="Goodwin S.B."/>
            <person name="Spatafora J.W."/>
            <person name="Crous P.W."/>
            <person name="Grigoriev I.V."/>
        </authorList>
    </citation>
    <scope>NUCLEOTIDE SEQUENCE</scope>
    <source>
        <strain evidence="1 3">CBS 781.70</strain>
    </source>
</reference>
<reference evidence="3" key="3">
    <citation type="submission" date="2025-04" db="UniProtKB">
        <authorList>
            <consortium name="RefSeq"/>
        </authorList>
    </citation>
    <scope>IDENTIFICATION</scope>
    <source>
        <strain evidence="3">CBS 781.70</strain>
    </source>
</reference>
<accession>A0A6G1FZH8</accession>
<dbReference type="GeneID" id="54423730"/>